<comment type="caution">
    <text evidence="3">The sequence shown here is derived from an EMBL/GenBank/DDBJ whole genome shotgun (WGS) entry which is preliminary data.</text>
</comment>
<organism evidence="3 4">
    <name type="scientific">Alligator mississippiensis</name>
    <name type="common">American alligator</name>
    <dbReference type="NCBI Taxonomy" id="8496"/>
    <lineage>
        <taxon>Eukaryota</taxon>
        <taxon>Metazoa</taxon>
        <taxon>Chordata</taxon>
        <taxon>Craniata</taxon>
        <taxon>Vertebrata</taxon>
        <taxon>Euteleostomi</taxon>
        <taxon>Archelosauria</taxon>
        <taxon>Archosauria</taxon>
        <taxon>Crocodylia</taxon>
        <taxon>Alligatoridae</taxon>
        <taxon>Alligatorinae</taxon>
        <taxon>Alligator</taxon>
    </lineage>
</organism>
<evidence type="ECO:0000313" key="4">
    <source>
        <dbReference type="Proteomes" id="UP000050525"/>
    </source>
</evidence>
<reference evidence="3 4" key="1">
    <citation type="journal article" date="2012" name="Genome Biol.">
        <title>Sequencing three crocodilian genomes to illuminate the evolution of archosaurs and amniotes.</title>
        <authorList>
            <person name="St John J.A."/>
            <person name="Braun E.L."/>
            <person name="Isberg S.R."/>
            <person name="Miles L.G."/>
            <person name="Chong A.Y."/>
            <person name="Gongora J."/>
            <person name="Dalzell P."/>
            <person name="Moran C."/>
            <person name="Bed'hom B."/>
            <person name="Abzhanov A."/>
            <person name="Burgess S.C."/>
            <person name="Cooksey A.M."/>
            <person name="Castoe T.A."/>
            <person name="Crawford N.G."/>
            <person name="Densmore L.D."/>
            <person name="Drew J.C."/>
            <person name="Edwards S.V."/>
            <person name="Faircloth B.C."/>
            <person name="Fujita M.K."/>
            <person name="Greenwold M.J."/>
            <person name="Hoffmann F.G."/>
            <person name="Howard J.M."/>
            <person name="Iguchi T."/>
            <person name="Janes D.E."/>
            <person name="Khan S.Y."/>
            <person name="Kohno S."/>
            <person name="de Koning A.J."/>
            <person name="Lance S.L."/>
            <person name="McCarthy F.M."/>
            <person name="McCormack J.E."/>
            <person name="Merchant M.E."/>
            <person name="Peterson D.G."/>
            <person name="Pollock D.D."/>
            <person name="Pourmand N."/>
            <person name="Raney B.J."/>
            <person name="Roessler K.A."/>
            <person name="Sanford J.R."/>
            <person name="Sawyer R.H."/>
            <person name="Schmidt C.J."/>
            <person name="Triplett E.W."/>
            <person name="Tuberville T.D."/>
            <person name="Venegas-Anaya M."/>
            <person name="Howard J.T."/>
            <person name="Jarvis E.D."/>
            <person name="Guillette L.J.Jr."/>
            <person name="Glenn T.C."/>
            <person name="Green R.E."/>
            <person name="Ray D.A."/>
        </authorList>
    </citation>
    <scope>NUCLEOTIDE SEQUENCE [LARGE SCALE GENOMIC DNA]</scope>
    <source>
        <strain evidence="3">KSC_2009_1</strain>
    </source>
</reference>
<protein>
    <recommendedName>
        <fullName evidence="5">Secreted protein</fullName>
    </recommendedName>
</protein>
<feature type="compositionally biased region" description="Basic and acidic residues" evidence="1">
    <location>
        <begin position="46"/>
        <end position="71"/>
    </location>
</feature>
<name>A0A151PG97_ALLMI</name>
<dbReference type="Proteomes" id="UP000050525">
    <property type="component" value="Unassembled WGS sequence"/>
</dbReference>
<accession>A0A151PG97</accession>
<feature type="region of interest" description="Disordered" evidence="1">
    <location>
        <begin position="38"/>
        <end position="71"/>
    </location>
</feature>
<evidence type="ECO:0000256" key="1">
    <source>
        <dbReference type="SAM" id="MobiDB-lite"/>
    </source>
</evidence>
<dbReference type="AlphaFoldDB" id="A0A151PG97"/>
<keyword evidence="4" id="KW-1185">Reference proteome</keyword>
<proteinExistence type="predicted"/>
<keyword evidence="2" id="KW-0732">Signal</keyword>
<gene>
    <name evidence="3" type="ORF">Y1Q_0001941</name>
</gene>
<sequence>MALGPIHMGLPARPLLIAVLIPGRSVVALNPTSVHVSSQKCQKKHDKPDVTHHLRFSDCHPHGMSSLEEHS</sequence>
<evidence type="ECO:0000256" key="2">
    <source>
        <dbReference type="SAM" id="SignalP"/>
    </source>
</evidence>
<evidence type="ECO:0008006" key="5">
    <source>
        <dbReference type="Google" id="ProtNLM"/>
    </source>
</evidence>
<dbReference type="EMBL" id="AKHW03000257">
    <property type="protein sequence ID" value="KYO48137.1"/>
    <property type="molecule type" value="Genomic_DNA"/>
</dbReference>
<feature type="signal peptide" evidence="2">
    <location>
        <begin position="1"/>
        <end position="28"/>
    </location>
</feature>
<evidence type="ECO:0000313" key="3">
    <source>
        <dbReference type="EMBL" id="KYO48137.1"/>
    </source>
</evidence>
<feature type="chain" id="PRO_5007587013" description="Secreted protein" evidence="2">
    <location>
        <begin position="29"/>
        <end position="71"/>
    </location>
</feature>